<keyword evidence="2 3" id="KW-0378">Hydrolase</keyword>
<dbReference type="AlphaFoldDB" id="A0A1C3ELF1"/>
<proteinExistence type="inferred from homology"/>
<evidence type="ECO:0000313" key="6">
    <source>
        <dbReference type="Proteomes" id="UP000094936"/>
    </source>
</evidence>
<evidence type="ECO:0000256" key="2">
    <source>
        <dbReference type="ARBA" id="ARBA00022801"/>
    </source>
</evidence>
<dbReference type="SUPFAM" id="SSF55811">
    <property type="entry name" value="Nudix"/>
    <property type="match status" value="1"/>
</dbReference>
<comment type="caution">
    <text evidence="5">The sequence shown here is derived from an EMBL/GenBank/DDBJ whole genome shotgun (WGS) entry which is preliminary data.</text>
</comment>
<dbReference type="GO" id="GO:0016787">
    <property type="term" value="F:hydrolase activity"/>
    <property type="evidence" value="ECO:0007669"/>
    <property type="project" value="UniProtKB-KW"/>
</dbReference>
<evidence type="ECO:0000256" key="3">
    <source>
        <dbReference type="RuleBase" id="RU003476"/>
    </source>
</evidence>
<organism evidence="5 6">
    <name type="scientific">Veronia pacifica</name>
    <dbReference type="NCBI Taxonomy" id="1080227"/>
    <lineage>
        <taxon>Bacteria</taxon>
        <taxon>Pseudomonadati</taxon>
        <taxon>Pseudomonadota</taxon>
        <taxon>Gammaproteobacteria</taxon>
        <taxon>Vibrionales</taxon>
        <taxon>Vibrionaceae</taxon>
        <taxon>Veronia</taxon>
    </lineage>
</organism>
<dbReference type="Proteomes" id="UP000094936">
    <property type="component" value="Unassembled WGS sequence"/>
</dbReference>
<gene>
    <name evidence="5" type="ORF">A8L45_07975</name>
</gene>
<dbReference type="InterPro" id="IPR015797">
    <property type="entry name" value="NUDIX_hydrolase-like_dom_sf"/>
</dbReference>
<reference evidence="5 6" key="1">
    <citation type="submission" date="2016-05" db="EMBL/GenBank/DDBJ databases">
        <title>Genomic Taxonomy of the Vibrionaceae.</title>
        <authorList>
            <person name="Gomez-Gil B."/>
            <person name="Enciso-Ibarra J."/>
        </authorList>
    </citation>
    <scope>NUCLEOTIDE SEQUENCE [LARGE SCALE GENOMIC DNA]</scope>
    <source>
        <strain evidence="5 6">CAIM 1920</strain>
    </source>
</reference>
<dbReference type="PROSITE" id="PS51462">
    <property type="entry name" value="NUDIX"/>
    <property type="match status" value="1"/>
</dbReference>
<evidence type="ECO:0000256" key="1">
    <source>
        <dbReference type="ARBA" id="ARBA00001946"/>
    </source>
</evidence>
<dbReference type="PANTHER" id="PTHR43046:SF15">
    <property type="entry name" value="MUTT_NUDIX FAMILY PROTEIN"/>
    <property type="match status" value="1"/>
</dbReference>
<dbReference type="InterPro" id="IPR020084">
    <property type="entry name" value="NUDIX_hydrolase_CS"/>
</dbReference>
<sequence length="175" mass="20053">MRKLKTSIHPDILPLEEKSQFTRIAARAIARQGSKVLLMYTERYQDYSLPGGGVDAGEDIETGLIRELQEETGAQGIKNVAPYGLYEEYRPWYKSDFDVVHMLSYCFTCEVDEKLGEVSLEDYEIKNGMRAEWVDLDSAIAHNMKTIEMSDKKGLSIERETFLLKHIQQHLCVDA</sequence>
<dbReference type="STRING" id="1080227.A8L45_07975"/>
<keyword evidence="6" id="KW-1185">Reference proteome</keyword>
<dbReference type="CDD" id="cd02883">
    <property type="entry name" value="NUDIX_Hydrolase"/>
    <property type="match status" value="1"/>
</dbReference>
<dbReference type="InterPro" id="IPR020476">
    <property type="entry name" value="Nudix_hydrolase"/>
</dbReference>
<dbReference type="RefSeq" id="WP_068901169.1">
    <property type="nucleotide sequence ID" value="NZ_JBHUIF010000013.1"/>
</dbReference>
<evidence type="ECO:0000313" key="5">
    <source>
        <dbReference type="EMBL" id="ODA34059.1"/>
    </source>
</evidence>
<dbReference type="EMBL" id="LYBM01000011">
    <property type="protein sequence ID" value="ODA34059.1"/>
    <property type="molecule type" value="Genomic_DNA"/>
</dbReference>
<protein>
    <submittedName>
        <fullName evidence="5">DNA mismatch repair protein MutT</fullName>
    </submittedName>
</protein>
<dbReference type="PRINTS" id="PR00502">
    <property type="entry name" value="NUDIXFAMILY"/>
</dbReference>
<comment type="cofactor">
    <cofactor evidence="1">
        <name>Mg(2+)</name>
        <dbReference type="ChEBI" id="CHEBI:18420"/>
    </cofactor>
</comment>
<comment type="similarity">
    <text evidence="3">Belongs to the Nudix hydrolase family.</text>
</comment>
<dbReference type="OrthoDB" id="9804442at2"/>
<name>A0A1C3ELF1_9GAMM</name>
<dbReference type="Pfam" id="PF00293">
    <property type="entry name" value="NUDIX"/>
    <property type="match status" value="1"/>
</dbReference>
<dbReference type="InterPro" id="IPR000086">
    <property type="entry name" value="NUDIX_hydrolase_dom"/>
</dbReference>
<accession>A0A1C3ELF1</accession>
<dbReference type="PROSITE" id="PS00893">
    <property type="entry name" value="NUDIX_BOX"/>
    <property type="match status" value="1"/>
</dbReference>
<evidence type="ECO:0000259" key="4">
    <source>
        <dbReference type="PROSITE" id="PS51462"/>
    </source>
</evidence>
<feature type="domain" description="Nudix hydrolase" evidence="4">
    <location>
        <begin position="21"/>
        <end position="156"/>
    </location>
</feature>
<dbReference type="PANTHER" id="PTHR43046">
    <property type="entry name" value="GDP-MANNOSE MANNOSYL HYDROLASE"/>
    <property type="match status" value="1"/>
</dbReference>
<dbReference type="Gene3D" id="3.90.79.10">
    <property type="entry name" value="Nucleoside Triphosphate Pyrophosphohydrolase"/>
    <property type="match status" value="1"/>
</dbReference>